<dbReference type="AlphaFoldDB" id="A0A2T3WCC9"/>
<comment type="caution">
    <text evidence="2">The sequence shown here is derived from an EMBL/GenBank/DDBJ whole genome shotgun (WGS) entry which is preliminary data.</text>
</comment>
<proteinExistence type="predicted"/>
<evidence type="ECO:0000313" key="3">
    <source>
        <dbReference type="Proteomes" id="UP000240317"/>
    </source>
</evidence>
<keyword evidence="3" id="KW-1185">Reference proteome</keyword>
<name>A0A2T3WCC9_9DEIO</name>
<gene>
    <name evidence="2" type="ORF">C8263_00255</name>
</gene>
<feature type="region of interest" description="Disordered" evidence="1">
    <location>
        <begin position="1"/>
        <end position="25"/>
    </location>
</feature>
<dbReference type="OrthoDB" id="71522at2"/>
<organism evidence="2 3">
    <name type="scientific">Deinococcus arcticus</name>
    <dbReference type="NCBI Taxonomy" id="2136176"/>
    <lineage>
        <taxon>Bacteria</taxon>
        <taxon>Thermotogati</taxon>
        <taxon>Deinococcota</taxon>
        <taxon>Deinococci</taxon>
        <taxon>Deinococcales</taxon>
        <taxon>Deinococcaceae</taxon>
        <taxon>Deinococcus</taxon>
    </lineage>
</organism>
<accession>A0A2T3WCC9</accession>
<feature type="compositionally biased region" description="Basic and acidic residues" evidence="1">
    <location>
        <begin position="46"/>
        <end position="66"/>
    </location>
</feature>
<feature type="compositionally biased region" description="Polar residues" evidence="1">
    <location>
        <begin position="68"/>
        <end position="85"/>
    </location>
</feature>
<dbReference type="RefSeq" id="WP_107136100.1">
    <property type="nucleotide sequence ID" value="NZ_PYSV01000001.1"/>
</dbReference>
<sequence>MTKRDDQTPTPPASPAEGTVRHEGEISNVDLQFMGRPSAEAEIEAAVDKENKSPGDYRREGLDKQDIAMTQSMDASDPPSTNMGDATSGREG</sequence>
<dbReference type="EMBL" id="PYSV01000001">
    <property type="protein sequence ID" value="PTA69507.1"/>
    <property type="molecule type" value="Genomic_DNA"/>
</dbReference>
<protein>
    <submittedName>
        <fullName evidence="2">M-like protein</fullName>
    </submittedName>
</protein>
<feature type="region of interest" description="Disordered" evidence="1">
    <location>
        <begin position="44"/>
        <end position="92"/>
    </location>
</feature>
<evidence type="ECO:0000313" key="2">
    <source>
        <dbReference type="EMBL" id="PTA69507.1"/>
    </source>
</evidence>
<dbReference type="Proteomes" id="UP000240317">
    <property type="component" value="Unassembled WGS sequence"/>
</dbReference>
<reference evidence="2 3" key="1">
    <citation type="submission" date="2018-03" db="EMBL/GenBank/DDBJ databases">
        <title>Draft genome of Deinococcus sp. OD32.</title>
        <authorList>
            <person name="Wang X.-P."/>
            <person name="Du Z.-J."/>
        </authorList>
    </citation>
    <scope>NUCLEOTIDE SEQUENCE [LARGE SCALE GENOMIC DNA]</scope>
    <source>
        <strain evidence="2 3">OD32</strain>
    </source>
</reference>
<evidence type="ECO:0000256" key="1">
    <source>
        <dbReference type="SAM" id="MobiDB-lite"/>
    </source>
</evidence>